<protein>
    <submittedName>
        <fullName evidence="2">Site-specific recombinase</fullName>
    </submittedName>
</protein>
<keyword evidence="1" id="KW-0472">Membrane</keyword>
<accession>A0ABU1NQY3</accession>
<proteinExistence type="predicted"/>
<evidence type="ECO:0000313" key="2">
    <source>
        <dbReference type="EMBL" id="MDR6549292.1"/>
    </source>
</evidence>
<dbReference type="Gene3D" id="1.20.1250.20">
    <property type="entry name" value="MFS general substrate transporter like domains"/>
    <property type="match status" value="1"/>
</dbReference>
<dbReference type="InterPro" id="IPR036259">
    <property type="entry name" value="MFS_trans_sf"/>
</dbReference>
<gene>
    <name evidence="2" type="ORF">J2736_000475</name>
</gene>
<name>A0ABU1NQY3_9BACL</name>
<keyword evidence="1" id="KW-0812">Transmembrane</keyword>
<keyword evidence="3" id="KW-1185">Reference proteome</keyword>
<dbReference type="EMBL" id="JAVDSB010000001">
    <property type="protein sequence ID" value="MDR6549292.1"/>
    <property type="molecule type" value="Genomic_DNA"/>
</dbReference>
<keyword evidence="1" id="KW-1133">Transmembrane helix</keyword>
<organism evidence="2 3">
    <name type="scientific">Paenibacillus qinlingensis</name>
    <dbReference type="NCBI Taxonomy" id="1837343"/>
    <lineage>
        <taxon>Bacteria</taxon>
        <taxon>Bacillati</taxon>
        <taxon>Bacillota</taxon>
        <taxon>Bacilli</taxon>
        <taxon>Bacillales</taxon>
        <taxon>Paenibacillaceae</taxon>
        <taxon>Paenibacillus</taxon>
    </lineage>
</organism>
<reference evidence="2 3" key="1">
    <citation type="submission" date="2023-07" db="EMBL/GenBank/DDBJ databases">
        <title>Sorghum-associated microbial communities from plants grown in Nebraska, USA.</title>
        <authorList>
            <person name="Schachtman D."/>
        </authorList>
    </citation>
    <scope>NUCLEOTIDE SEQUENCE [LARGE SCALE GENOMIC DNA]</scope>
    <source>
        <strain evidence="2 3">CC258</strain>
    </source>
</reference>
<evidence type="ECO:0000313" key="3">
    <source>
        <dbReference type="Proteomes" id="UP001267290"/>
    </source>
</evidence>
<evidence type="ECO:0000256" key="1">
    <source>
        <dbReference type="SAM" id="Phobius"/>
    </source>
</evidence>
<comment type="caution">
    <text evidence="2">The sequence shown here is derived from an EMBL/GenBank/DDBJ whole genome shotgun (WGS) entry which is preliminary data.</text>
</comment>
<dbReference type="Proteomes" id="UP001267290">
    <property type="component" value="Unassembled WGS sequence"/>
</dbReference>
<sequence>MLGLSFGLLFTVSTIGAQQLVEAHQKGISTSLQLFARNIGTAVSVTVMGSIVTKADVFYTGIHGMFVYGLIATLVAFAVPLAIRSVREESLSG</sequence>
<feature type="transmembrane region" description="Helical" evidence="1">
    <location>
        <begin position="65"/>
        <end position="83"/>
    </location>
</feature>
<dbReference type="SUPFAM" id="SSF103473">
    <property type="entry name" value="MFS general substrate transporter"/>
    <property type="match status" value="1"/>
</dbReference>